<keyword evidence="4 5" id="KW-0440">LIM domain</keyword>
<evidence type="ECO:0000313" key="7">
    <source>
        <dbReference type="Proteomes" id="UP000492821"/>
    </source>
</evidence>
<dbReference type="Proteomes" id="UP000492821">
    <property type="component" value="Unassembled WGS sequence"/>
</dbReference>
<dbReference type="Pfam" id="PF00412">
    <property type="entry name" value="LIM"/>
    <property type="match status" value="2"/>
</dbReference>
<dbReference type="GO" id="GO:0046872">
    <property type="term" value="F:metal ion binding"/>
    <property type="evidence" value="ECO:0007669"/>
    <property type="project" value="UniProtKB-KW"/>
</dbReference>
<evidence type="ECO:0000313" key="8">
    <source>
        <dbReference type="WBParaSite" id="Pan_g21531.t1"/>
    </source>
</evidence>
<dbReference type="GO" id="GO:0030018">
    <property type="term" value="C:Z disc"/>
    <property type="evidence" value="ECO:0007669"/>
    <property type="project" value="TreeGrafter"/>
</dbReference>
<dbReference type="WBParaSite" id="Pan_g21531.t1">
    <property type="protein sequence ID" value="Pan_g21531.t1"/>
    <property type="gene ID" value="Pan_g21531"/>
</dbReference>
<dbReference type="Gene3D" id="2.10.110.10">
    <property type="entry name" value="Cysteine Rich Protein"/>
    <property type="match status" value="2"/>
</dbReference>
<evidence type="ECO:0000256" key="1">
    <source>
        <dbReference type="ARBA" id="ARBA00022723"/>
    </source>
</evidence>
<evidence type="ECO:0000256" key="5">
    <source>
        <dbReference type="PROSITE-ProRule" id="PRU00125"/>
    </source>
</evidence>
<evidence type="ECO:0000259" key="6">
    <source>
        <dbReference type="PROSITE" id="PS50023"/>
    </source>
</evidence>
<dbReference type="AlphaFoldDB" id="A0A7E4ZWC2"/>
<dbReference type="InterPro" id="IPR001781">
    <property type="entry name" value="Znf_LIM"/>
</dbReference>
<dbReference type="GO" id="GO:0005634">
    <property type="term" value="C:nucleus"/>
    <property type="evidence" value="ECO:0007669"/>
    <property type="project" value="TreeGrafter"/>
</dbReference>
<dbReference type="PANTHER" id="PTHR24205:SF16">
    <property type="entry name" value="GH01042P-RELATED"/>
    <property type="match status" value="1"/>
</dbReference>
<keyword evidence="7" id="KW-1185">Reference proteome</keyword>
<accession>A0A7E4ZWC2</accession>
<evidence type="ECO:0000256" key="4">
    <source>
        <dbReference type="ARBA" id="ARBA00023038"/>
    </source>
</evidence>
<keyword evidence="2" id="KW-0677">Repeat</keyword>
<evidence type="ECO:0000256" key="2">
    <source>
        <dbReference type="ARBA" id="ARBA00022737"/>
    </source>
</evidence>
<dbReference type="SUPFAM" id="SSF57716">
    <property type="entry name" value="Glucocorticoid receptor-like (DNA-binding domain)"/>
    <property type="match status" value="1"/>
</dbReference>
<dbReference type="PANTHER" id="PTHR24205">
    <property type="entry name" value="FOUR AND A HALF LIM DOMAINS PROTEIN"/>
    <property type="match status" value="1"/>
</dbReference>
<dbReference type="SMART" id="SM00132">
    <property type="entry name" value="LIM"/>
    <property type="match status" value="2"/>
</dbReference>
<name>A0A7E4ZWC2_PANRE</name>
<organism evidence="7 8">
    <name type="scientific">Panagrellus redivivus</name>
    <name type="common">Microworm</name>
    <dbReference type="NCBI Taxonomy" id="6233"/>
    <lineage>
        <taxon>Eukaryota</taxon>
        <taxon>Metazoa</taxon>
        <taxon>Ecdysozoa</taxon>
        <taxon>Nematoda</taxon>
        <taxon>Chromadorea</taxon>
        <taxon>Rhabditida</taxon>
        <taxon>Tylenchina</taxon>
        <taxon>Panagrolaimomorpha</taxon>
        <taxon>Panagrolaimoidea</taxon>
        <taxon>Panagrolaimidae</taxon>
        <taxon>Panagrellus</taxon>
    </lineage>
</organism>
<dbReference type="GO" id="GO:0003712">
    <property type="term" value="F:transcription coregulator activity"/>
    <property type="evidence" value="ECO:0007669"/>
    <property type="project" value="TreeGrafter"/>
</dbReference>
<dbReference type="PROSITE" id="PS50023">
    <property type="entry name" value="LIM_DOMAIN_2"/>
    <property type="match status" value="1"/>
</dbReference>
<reference evidence="7" key="1">
    <citation type="journal article" date="2013" name="Genetics">
        <title>The draft genome and transcriptome of Panagrellus redivivus are shaped by the harsh demands of a free-living lifestyle.</title>
        <authorList>
            <person name="Srinivasan J."/>
            <person name="Dillman A.R."/>
            <person name="Macchietto M.G."/>
            <person name="Heikkinen L."/>
            <person name="Lakso M."/>
            <person name="Fracchia K.M."/>
            <person name="Antoshechkin I."/>
            <person name="Mortazavi A."/>
            <person name="Wong G."/>
            <person name="Sternberg P.W."/>
        </authorList>
    </citation>
    <scope>NUCLEOTIDE SEQUENCE [LARGE SCALE GENOMIC DNA]</scope>
    <source>
        <strain evidence="7">MT8872</strain>
    </source>
</reference>
<dbReference type="PROSITE" id="PS00478">
    <property type="entry name" value="LIM_DOMAIN_1"/>
    <property type="match status" value="1"/>
</dbReference>
<proteinExistence type="predicted"/>
<keyword evidence="3 5" id="KW-0862">Zinc</keyword>
<sequence>MKPRRHVCDDCHQPIGNLEAVLVNDKLLHLNHFRCHLCHEIMDATAAFHTLSSSKVACTGCFSKNMAPKCNVCNEGIIDNGVTAAGKTWHSTCLVCNRCRKPLTDTFLLDPLGQPLDHDCFWGVRLQKIVADSFKQTG</sequence>
<protein>
    <submittedName>
        <fullName evidence="8">LIM zinc-binding domain-containing protein</fullName>
    </submittedName>
</protein>
<keyword evidence="1 5" id="KW-0479">Metal-binding</keyword>
<evidence type="ECO:0000256" key="3">
    <source>
        <dbReference type="ARBA" id="ARBA00022833"/>
    </source>
</evidence>
<reference evidence="8" key="2">
    <citation type="submission" date="2020-10" db="UniProtKB">
        <authorList>
            <consortium name="WormBaseParasite"/>
        </authorList>
    </citation>
    <scope>IDENTIFICATION</scope>
</reference>
<feature type="domain" description="LIM zinc-binding" evidence="6">
    <location>
        <begin position="68"/>
        <end position="127"/>
    </location>
</feature>